<dbReference type="AlphaFoldDB" id="A0A8T1W755"/>
<gene>
    <name evidence="1" type="ORF">PHYBOEH_007802</name>
</gene>
<reference evidence="1" key="1">
    <citation type="submission" date="2021-02" db="EMBL/GenBank/DDBJ databases">
        <authorList>
            <person name="Palmer J.M."/>
        </authorList>
    </citation>
    <scope>NUCLEOTIDE SEQUENCE</scope>
    <source>
        <strain evidence="1">SCRP23</strain>
    </source>
</reference>
<dbReference type="EMBL" id="JAGDFL010000438">
    <property type="protein sequence ID" value="KAG7388538.1"/>
    <property type="molecule type" value="Genomic_DNA"/>
</dbReference>
<evidence type="ECO:0000313" key="1">
    <source>
        <dbReference type="EMBL" id="KAG7388538.1"/>
    </source>
</evidence>
<accession>A0A8T1W755</accession>
<dbReference type="Proteomes" id="UP000693981">
    <property type="component" value="Unassembled WGS sequence"/>
</dbReference>
<sequence>MLVVEAQSLAQVTSLKLSRLYPRTLPFPDQKFQLLRLENIDLSSIVLNAGYFFPSTTLNLTLRNCNLEKFGFDFFQVLLSSRLRTVIIFLEV</sequence>
<name>A0A8T1W755_9STRA</name>
<comment type="caution">
    <text evidence="1">The sequence shown here is derived from an EMBL/GenBank/DDBJ whole genome shotgun (WGS) entry which is preliminary data.</text>
</comment>
<protein>
    <submittedName>
        <fullName evidence="1">Uncharacterized protein</fullName>
    </submittedName>
</protein>
<proteinExistence type="predicted"/>
<keyword evidence="2" id="KW-1185">Reference proteome</keyword>
<organism evidence="1 2">
    <name type="scientific">Phytophthora boehmeriae</name>
    <dbReference type="NCBI Taxonomy" id="109152"/>
    <lineage>
        <taxon>Eukaryota</taxon>
        <taxon>Sar</taxon>
        <taxon>Stramenopiles</taxon>
        <taxon>Oomycota</taxon>
        <taxon>Peronosporomycetes</taxon>
        <taxon>Peronosporales</taxon>
        <taxon>Peronosporaceae</taxon>
        <taxon>Phytophthora</taxon>
    </lineage>
</organism>
<evidence type="ECO:0000313" key="2">
    <source>
        <dbReference type="Proteomes" id="UP000693981"/>
    </source>
</evidence>